<dbReference type="EMBL" id="BATC01000009">
    <property type="protein sequence ID" value="GAD58606.1"/>
    <property type="molecule type" value="Genomic_DNA"/>
</dbReference>
<dbReference type="Proteomes" id="UP000016569">
    <property type="component" value="Unassembled WGS sequence"/>
</dbReference>
<proteinExistence type="predicted"/>
<name>A0A8E0NAN4_9CAUL</name>
<sequence>MAKQADRDGLKIAAVKEVMLEPPMLGCGQSKGVHQGRSFSVCGIHE</sequence>
<protein>
    <submittedName>
        <fullName evidence="1">Uncharacterized protein</fullName>
    </submittedName>
</protein>
<evidence type="ECO:0000313" key="1">
    <source>
        <dbReference type="EMBL" id="GAD58606.1"/>
    </source>
</evidence>
<evidence type="ECO:0000313" key="2">
    <source>
        <dbReference type="Proteomes" id="UP000016569"/>
    </source>
</evidence>
<comment type="caution">
    <text evidence="1">The sequence shown here is derived from an EMBL/GenBank/DDBJ whole genome shotgun (WGS) entry which is preliminary data.</text>
</comment>
<gene>
    <name evidence="1" type="ORF">MBEBAB_0856</name>
</gene>
<dbReference type="AlphaFoldDB" id="A0A8E0NAN4"/>
<reference evidence="2" key="1">
    <citation type="journal article" date="2013" name="Genome Announc.">
        <title>Draft Genome Sequence of the Dimorphic Prosthecate Bacterium Brevundimonas abyssalis TAR-001T.</title>
        <authorList>
            <person name="Tsubouchi T."/>
            <person name="Nishi S."/>
            <person name="Usui K."/>
            <person name="Shimane Y."/>
            <person name="Takaki Y."/>
            <person name="Maruyama T."/>
            <person name="Hatada Y."/>
        </authorList>
    </citation>
    <scope>NUCLEOTIDE SEQUENCE [LARGE SCALE GENOMIC DNA]</scope>
    <source>
        <strain evidence="2">TAR-001</strain>
    </source>
</reference>
<accession>A0A8E0NAN4</accession>
<organism evidence="1 2">
    <name type="scientific">Brevundimonas abyssalis TAR-001</name>
    <dbReference type="NCBI Taxonomy" id="1391729"/>
    <lineage>
        <taxon>Bacteria</taxon>
        <taxon>Pseudomonadati</taxon>
        <taxon>Pseudomonadota</taxon>
        <taxon>Alphaproteobacteria</taxon>
        <taxon>Caulobacterales</taxon>
        <taxon>Caulobacteraceae</taxon>
        <taxon>Brevundimonas</taxon>
    </lineage>
</organism>
<keyword evidence="2" id="KW-1185">Reference proteome</keyword>